<evidence type="ECO:0000256" key="5">
    <source>
        <dbReference type="ARBA" id="ARBA00022989"/>
    </source>
</evidence>
<organism evidence="9 10">
    <name type="scientific">Lepidopterella palustris CBS 459.81</name>
    <dbReference type="NCBI Taxonomy" id="1314670"/>
    <lineage>
        <taxon>Eukaryota</taxon>
        <taxon>Fungi</taxon>
        <taxon>Dikarya</taxon>
        <taxon>Ascomycota</taxon>
        <taxon>Pezizomycotina</taxon>
        <taxon>Dothideomycetes</taxon>
        <taxon>Pleosporomycetidae</taxon>
        <taxon>Mytilinidiales</taxon>
        <taxon>Argynnaceae</taxon>
        <taxon>Lepidopterella</taxon>
    </lineage>
</organism>
<evidence type="ECO:0000256" key="3">
    <source>
        <dbReference type="ARBA" id="ARBA00022692"/>
    </source>
</evidence>
<comment type="similarity">
    <text evidence="2">Belongs to the peptidase S54 family.</text>
</comment>
<accession>A0A8E2EEA1</accession>
<evidence type="ECO:0000259" key="8">
    <source>
        <dbReference type="Pfam" id="PF01694"/>
    </source>
</evidence>
<gene>
    <name evidence="9" type="ORF">K432DRAFT_380438</name>
</gene>
<evidence type="ECO:0000256" key="1">
    <source>
        <dbReference type="ARBA" id="ARBA00004141"/>
    </source>
</evidence>
<dbReference type="OrthoDB" id="418595at2759"/>
<evidence type="ECO:0000256" key="4">
    <source>
        <dbReference type="ARBA" id="ARBA00022801"/>
    </source>
</evidence>
<dbReference type="Proteomes" id="UP000250266">
    <property type="component" value="Unassembled WGS sequence"/>
</dbReference>
<evidence type="ECO:0000313" key="9">
    <source>
        <dbReference type="EMBL" id="OCK82432.1"/>
    </source>
</evidence>
<dbReference type="InterPro" id="IPR035952">
    <property type="entry name" value="Rhomboid-like_sf"/>
</dbReference>
<dbReference type="GO" id="GO:0016020">
    <property type="term" value="C:membrane"/>
    <property type="evidence" value="ECO:0007669"/>
    <property type="project" value="UniProtKB-SubCell"/>
</dbReference>
<sequence>MSFFLGCRSPVFRRFPLHAVRGVSRSARSAPCRVTPNTTPAGGRPLSTNSSYYNPADAMKVLWGIVGANTAVFVAYQYSAPPAVSLVPTQNLALFQGILNNFIISLDSIRAGKYWTVLTSAFMHMQPMHIIGNLISMYAFGTVIISVSPITAAEMAILALGSAIAGNAGFIVHQSHSEVPGQNVGGLGASGVVMGMGGAAVCLFPRAKLLLYGVAPVPLWAIIGVYFAIDSYYLNQKGSRVSHSGHLGGLAFGFLYYLVRLRRYGGIASFKRFKMR</sequence>
<dbReference type="GO" id="GO:0004252">
    <property type="term" value="F:serine-type endopeptidase activity"/>
    <property type="evidence" value="ECO:0007669"/>
    <property type="project" value="InterPro"/>
</dbReference>
<keyword evidence="10" id="KW-1185">Reference proteome</keyword>
<dbReference type="SUPFAM" id="SSF144091">
    <property type="entry name" value="Rhomboid-like"/>
    <property type="match status" value="1"/>
</dbReference>
<keyword evidence="5 7" id="KW-1133">Transmembrane helix</keyword>
<evidence type="ECO:0000256" key="2">
    <source>
        <dbReference type="ARBA" id="ARBA00009045"/>
    </source>
</evidence>
<evidence type="ECO:0000256" key="7">
    <source>
        <dbReference type="SAM" id="Phobius"/>
    </source>
</evidence>
<comment type="subcellular location">
    <subcellularLocation>
        <location evidence="1">Membrane</location>
        <topology evidence="1">Multi-pass membrane protein</topology>
    </subcellularLocation>
</comment>
<dbReference type="Pfam" id="PF01694">
    <property type="entry name" value="Rhomboid"/>
    <property type="match status" value="1"/>
</dbReference>
<keyword evidence="6 7" id="KW-0472">Membrane</keyword>
<dbReference type="InterPro" id="IPR022764">
    <property type="entry name" value="Peptidase_S54_rhomboid_dom"/>
</dbReference>
<feature type="transmembrane region" description="Helical" evidence="7">
    <location>
        <begin position="209"/>
        <end position="229"/>
    </location>
</feature>
<keyword evidence="3 7" id="KW-0812">Transmembrane</keyword>
<evidence type="ECO:0000313" key="10">
    <source>
        <dbReference type="Proteomes" id="UP000250266"/>
    </source>
</evidence>
<dbReference type="Gene3D" id="1.20.1540.10">
    <property type="entry name" value="Rhomboid-like"/>
    <property type="match status" value="1"/>
</dbReference>
<dbReference type="AlphaFoldDB" id="A0A8E2EEA1"/>
<feature type="transmembrane region" description="Helical" evidence="7">
    <location>
        <begin position="184"/>
        <end position="204"/>
    </location>
</feature>
<dbReference type="EMBL" id="KV744888">
    <property type="protein sequence ID" value="OCK82432.1"/>
    <property type="molecule type" value="Genomic_DNA"/>
</dbReference>
<feature type="domain" description="Peptidase S54 rhomboid" evidence="8">
    <location>
        <begin position="112"/>
        <end position="262"/>
    </location>
</feature>
<proteinExistence type="inferred from homology"/>
<feature type="transmembrane region" description="Helical" evidence="7">
    <location>
        <begin position="241"/>
        <end position="259"/>
    </location>
</feature>
<feature type="transmembrane region" description="Helical" evidence="7">
    <location>
        <begin position="130"/>
        <end position="148"/>
    </location>
</feature>
<dbReference type="PANTHER" id="PTHR43731">
    <property type="entry name" value="RHOMBOID PROTEASE"/>
    <property type="match status" value="1"/>
</dbReference>
<protein>
    <submittedName>
        <fullName evidence="9">Rhomboid-domain-containing protein</fullName>
    </submittedName>
</protein>
<dbReference type="InterPro" id="IPR050925">
    <property type="entry name" value="Rhomboid_protease_S54"/>
</dbReference>
<reference evidence="9 10" key="1">
    <citation type="journal article" date="2016" name="Nat. Commun.">
        <title>Ectomycorrhizal ecology is imprinted in the genome of the dominant symbiotic fungus Cenococcum geophilum.</title>
        <authorList>
            <consortium name="DOE Joint Genome Institute"/>
            <person name="Peter M."/>
            <person name="Kohler A."/>
            <person name="Ohm R.A."/>
            <person name="Kuo A."/>
            <person name="Krutzmann J."/>
            <person name="Morin E."/>
            <person name="Arend M."/>
            <person name="Barry K.W."/>
            <person name="Binder M."/>
            <person name="Choi C."/>
            <person name="Clum A."/>
            <person name="Copeland A."/>
            <person name="Grisel N."/>
            <person name="Haridas S."/>
            <person name="Kipfer T."/>
            <person name="LaButti K."/>
            <person name="Lindquist E."/>
            <person name="Lipzen A."/>
            <person name="Maire R."/>
            <person name="Meier B."/>
            <person name="Mihaltcheva S."/>
            <person name="Molinier V."/>
            <person name="Murat C."/>
            <person name="Poggeler S."/>
            <person name="Quandt C.A."/>
            <person name="Sperisen C."/>
            <person name="Tritt A."/>
            <person name="Tisserant E."/>
            <person name="Crous P.W."/>
            <person name="Henrissat B."/>
            <person name="Nehls U."/>
            <person name="Egli S."/>
            <person name="Spatafora J.W."/>
            <person name="Grigoriev I.V."/>
            <person name="Martin F.M."/>
        </authorList>
    </citation>
    <scope>NUCLEOTIDE SEQUENCE [LARGE SCALE GENOMIC DNA]</scope>
    <source>
        <strain evidence="9 10">CBS 459.81</strain>
    </source>
</reference>
<evidence type="ECO:0000256" key="6">
    <source>
        <dbReference type="ARBA" id="ARBA00023136"/>
    </source>
</evidence>
<dbReference type="PANTHER" id="PTHR43731:SF14">
    <property type="entry name" value="PRESENILIN-ASSOCIATED RHOMBOID-LIKE PROTEIN, MITOCHONDRIAL"/>
    <property type="match status" value="1"/>
</dbReference>
<name>A0A8E2EEA1_9PEZI</name>
<feature type="transmembrane region" description="Helical" evidence="7">
    <location>
        <begin position="155"/>
        <end position="172"/>
    </location>
</feature>
<keyword evidence="4" id="KW-0378">Hydrolase</keyword>